<organism evidence="1 2">
    <name type="scientific">Flavobacterium frigoris (strain PS1)</name>
    <dbReference type="NCBI Taxonomy" id="1086011"/>
    <lineage>
        <taxon>Bacteria</taxon>
        <taxon>Pseudomonadati</taxon>
        <taxon>Bacteroidota</taxon>
        <taxon>Flavobacteriia</taxon>
        <taxon>Flavobacteriales</taxon>
        <taxon>Flavobacteriaceae</taxon>
        <taxon>Flavobacterium</taxon>
    </lineage>
</organism>
<name>H7FML9_FLAFP</name>
<proteinExistence type="predicted"/>
<dbReference type="AlphaFoldDB" id="H7FML9"/>
<sequence length="44" mass="5168">MPWLEKNKPIVTNKNNGDKINKAVNAIKKSNIDLNMILYIYFFL</sequence>
<gene>
    <name evidence="1" type="ORF">HJ01_00326</name>
</gene>
<dbReference type="EMBL" id="AHKF01000008">
    <property type="protein sequence ID" value="EIA10231.1"/>
    <property type="molecule type" value="Genomic_DNA"/>
</dbReference>
<dbReference type="STRING" id="1086011.HJ01_00326"/>
<evidence type="ECO:0000313" key="1">
    <source>
        <dbReference type="EMBL" id="EIA10231.1"/>
    </source>
</evidence>
<keyword evidence="2" id="KW-1185">Reference proteome</keyword>
<dbReference type="Proteomes" id="UP000005566">
    <property type="component" value="Unassembled WGS sequence"/>
</dbReference>
<protein>
    <submittedName>
        <fullName evidence="1">Uncharacterized protein</fullName>
    </submittedName>
</protein>
<accession>H7FML9</accession>
<reference evidence="1 2" key="1">
    <citation type="journal article" date="2014" name="Acta Crystallogr. D">
        <title>Structure-based characterization and antifreeze properties of a hyperactive ice-binding protein from the Antarctic bacterium Flavobacterium frigoris PS1.</title>
        <authorList>
            <person name="Do H."/>
            <person name="Kim S.J."/>
            <person name="Kim H.J."/>
            <person name="Lee J.H."/>
        </authorList>
    </citation>
    <scope>NUCLEOTIDE SEQUENCE [LARGE SCALE GENOMIC DNA]</scope>
    <source>
        <strain evidence="1 2">PS1</strain>
    </source>
</reference>
<evidence type="ECO:0000313" key="2">
    <source>
        <dbReference type="Proteomes" id="UP000005566"/>
    </source>
</evidence>
<comment type="caution">
    <text evidence="1">The sequence shown here is derived from an EMBL/GenBank/DDBJ whole genome shotgun (WGS) entry which is preliminary data.</text>
</comment>
<dbReference type="PATRIC" id="fig|1086011.3.peg.318"/>